<evidence type="ECO:0000256" key="4">
    <source>
        <dbReference type="PIRSR" id="PIRSR600514-1"/>
    </source>
</evidence>
<dbReference type="Pfam" id="PF01229">
    <property type="entry name" value="Glyco_hydro_39"/>
    <property type="match status" value="2"/>
</dbReference>
<accession>A0A426DCU1</accession>
<dbReference type="InterPro" id="IPR049166">
    <property type="entry name" value="GH39_cat"/>
</dbReference>
<dbReference type="InterPro" id="IPR000514">
    <property type="entry name" value="Glyco_hydro_39"/>
</dbReference>
<evidence type="ECO:0000313" key="7">
    <source>
        <dbReference type="Proteomes" id="UP000274920"/>
    </source>
</evidence>
<sequence>MEETKMELYLKKEMKTKRLNKHWQYCVGSGHATLALRADYLEQLKQVHEELGIERVRFHGIFNDDMQVFMKYSDLMPLPGAEQLTQLSFRKIGMVYDNILACGMKPYVELSFMPKHLASSDAKCGFYYGGCIAPPRDDAEWADFIKKFVSYLIDRYGAEEVECWPFEVWNEPDVFVFWAGTKEQYFHLYEVTARAVKEVDDKIRVGGPAASGSKWIGSFMAFCKERQIPVDFISSHQYAGDPIGGVEASEDLEAEGNPQAELPDAKAMEHLFDGLENGSVLDGVRRLMPDKSELMDIAGDGFRQNAAIVKKQAEGLPLYYSEWNENAIFSAYTNDTRKVAAYIVKAALDTEKIIDGSSIWCFSDIFEEFSEFPQEFHGGFGLMTHSGVPKSQYYALKMLAELEDGRLELGEGATDEEIGAAAFTGNGKLQILLFRQKMKNLDMPKEKAKVRVELDQEPQSVFQERIDEEHGNPLKVWEEWGSPEDLKPGDKKTLISRTKVEKEAVVYRYEEGRLVLEAELGVNDIYLFTVCL</sequence>
<dbReference type="InterPro" id="IPR017853">
    <property type="entry name" value="GH"/>
</dbReference>
<evidence type="ECO:0000256" key="3">
    <source>
        <dbReference type="ARBA" id="ARBA00023295"/>
    </source>
</evidence>
<dbReference type="PROSITE" id="PS01027">
    <property type="entry name" value="GLYCOSYL_HYDROL_F39"/>
    <property type="match status" value="1"/>
</dbReference>
<dbReference type="AlphaFoldDB" id="A0A426DCU1"/>
<dbReference type="SUPFAM" id="SSF51445">
    <property type="entry name" value="(Trans)glycosidases"/>
    <property type="match status" value="1"/>
</dbReference>
<keyword evidence="3" id="KW-0326">Glycosidase</keyword>
<dbReference type="InterPro" id="IPR049165">
    <property type="entry name" value="GH39_as"/>
</dbReference>
<feature type="active site" description="Proton donor" evidence="4">
    <location>
        <position position="171"/>
    </location>
</feature>
<dbReference type="Gene3D" id="3.20.20.80">
    <property type="entry name" value="Glycosidases"/>
    <property type="match status" value="1"/>
</dbReference>
<comment type="caution">
    <text evidence="6">The sequence shown here is derived from an EMBL/GenBank/DDBJ whole genome shotgun (WGS) entry which is preliminary data.</text>
</comment>
<dbReference type="PANTHER" id="PTHR12631">
    <property type="entry name" value="ALPHA-L-IDURONIDASE"/>
    <property type="match status" value="1"/>
</dbReference>
<organism evidence="6 7">
    <name type="scientific">Schaedlerella arabinosiphila</name>
    <dbReference type="NCBI Taxonomy" id="2044587"/>
    <lineage>
        <taxon>Bacteria</taxon>
        <taxon>Bacillati</taxon>
        <taxon>Bacillota</taxon>
        <taxon>Clostridia</taxon>
        <taxon>Lachnospirales</taxon>
        <taxon>Lachnospiraceae</taxon>
        <taxon>Schaedlerella</taxon>
    </lineage>
</organism>
<dbReference type="EMBL" id="RHJS01000002">
    <property type="protein sequence ID" value="RRK30505.1"/>
    <property type="molecule type" value="Genomic_DNA"/>
</dbReference>
<dbReference type="GO" id="GO:0005975">
    <property type="term" value="P:carbohydrate metabolic process"/>
    <property type="evidence" value="ECO:0007669"/>
    <property type="project" value="InterPro"/>
</dbReference>
<feature type="domain" description="Glycosyl hydrolases family 39 N-terminal catalytic" evidence="5">
    <location>
        <begin position="302"/>
        <end position="512"/>
    </location>
</feature>
<gene>
    <name evidence="6" type="ORF">EBB54_03250</name>
</gene>
<reference evidence="6" key="1">
    <citation type="submission" date="2018-10" db="EMBL/GenBank/DDBJ databases">
        <title>Schaedlerella arabinophila gen. nov. sp. nov., isolated from the mouse intestinal tract and comparative analysis with the genome of the closely related altered Schaedler flora strain ASF502.</title>
        <authorList>
            <person name="Miyake S."/>
            <person name="Soh M."/>
            <person name="Seedorf H."/>
        </authorList>
    </citation>
    <scope>NUCLEOTIDE SEQUENCE [LARGE SCALE GENOMIC DNA]</scope>
    <source>
        <strain evidence="6">DSM 106076</strain>
    </source>
</reference>
<keyword evidence="7" id="KW-1185">Reference proteome</keyword>
<dbReference type="SUPFAM" id="SSF51011">
    <property type="entry name" value="Glycosyl hydrolase domain"/>
    <property type="match status" value="1"/>
</dbReference>
<evidence type="ECO:0000256" key="2">
    <source>
        <dbReference type="ARBA" id="ARBA00022801"/>
    </source>
</evidence>
<dbReference type="Gene3D" id="2.60.40.1500">
    <property type="entry name" value="Glycosyl hydrolase domain, family 39"/>
    <property type="match status" value="1"/>
</dbReference>
<dbReference type="PRINTS" id="PR00745">
    <property type="entry name" value="GLHYDRLASE39"/>
</dbReference>
<keyword evidence="2" id="KW-0378">Hydrolase</keyword>
<evidence type="ECO:0000259" key="5">
    <source>
        <dbReference type="Pfam" id="PF01229"/>
    </source>
</evidence>
<evidence type="ECO:0000313" key="6">
    <source>
        <dbReference type="EMBL" id="RRK30505.1"/>
    </source>
</evidence>
<evidence type="ECO:0000256" key="1">
    <source>
        <dbReference type="ARBA" id="ARBA00008875"/>
    </source>
</evidence>
<proteinExistence type="inferred from homology"/>
<dbReference type="InterPro" id="IPR051923">
    <property type="entry name" value="Glycosyl_Hydrolase_39"/>
</dbReference>
<dbReference type="PANTHER" id="PTHR12631:SF10">
    <property type="entry name" value="BETA-XYLOSIDASE-LIKE PROTEIN-RELATED"/>
    <property type="match status" value="1"/>
</dbReference>
<protein>
    <recommendedName>
        <fullName evidence="5">Glycosyl hydrolases family 39 N-terminal catalytic domain-containing protein</fullName>
    </recommendedName>
</protein>
<feature type="domain" description="Glycosyl hydrolases family 39 N-terminal catalytic" evidence="5">
    <location>
        <begin position="9"/>
        <end position="241"/>
    </location>
</feature>
<dbReference type="Proteomes" id="UP000274920">
    <property type="component" value="Unassembled WGS sequence"/>
</dbReference>
<name>A0A426DCU1_9FIRM</name>
<comment type="similarity">
    <text evidence="1">Belongs to the glycosyl hydrolase 39 family.</text>
</comment>
<dbReference type="GO" id="GO:0004553">
    <property type="term" value="F:hydrolase activity, hydrolyzing O-glycosyl compounds"/>
    <property type="evidence" value="ECO:0007669"/>
    <property type="project" value="InterPro"/>
</dbReference>